<keyword evidence="9" id="KW-0539">Nucleus</keyword>
<keyword evidence="11" id="KW-0137">Centromere</keyword>
<dbReference type="AlphaFoldDB" id="A0A9N8DTV9"/>
<comment type="similarity">
    <text evidence="3">Belongs to the NUF2 family.</text>
</comment>
<comment type="caution">
    <text evidence="15">The sequence shown here is derived from an EMBL/GenBank/DDBJ whole genome shotgun (WGS) entry which is preliminary data.</text>
</comment>
<evidence type="ECO:0000256" key="4">
    <source>
        <dbReference type="ARBA" id="ARBA00022454"/>
    </source>
</evidence>
<keyword evidence="10" id="KW-0131">Cell cycle</keyword>
<evidence type="ECO:0000256" key="1">
    <source>
        <dbReference type="ARBA" id="ARBA00004123"/>
    </source>
</evidence>
<organism evidence="15 16">
    <name type="scientific">Seminavis robusta</name>
    <dbReference type="NCBI Taxonomy" id="568900"/>
    <lineage>
        <taxon>Eukaryota</taxon>
        <taxon>Sar</taxon>
        <taxon>Stramenopiles</taxon>
        <taxon>Ochrophyta</taxon>
        <taxon>Bacillariophyta</taxon>
        <taxon>Bacillariophyceae</taxon>
        <taxon>Bacillariophycidae</taxon>
        <taxon>Naviculales</taxon>
        <taxon>Naviculaceae</taxon>
        <taxon>Seminavis</taxon>
    </lineage>
</organism>
<dbReference type="OrthoDB" id="8194677at2759"/>
<dbReference type="Gene3D" id="1.10.418.60">
    <property type="entry name" value="Ncd80 complex, Nuf2 subunit"/>
    <property type="match status" value="1"/>
</dbReference>
<evidence type="ECO:0000256" key="7">
    <source>
        <dbReference type="ARBA" id="ARBA00022838"/>
    </source>
</evidence>
<keyword evidence="16" id="KW-1185">Reference proteome</keyword>
<evidence type="ECO:0000313" key="15">
    <source>
        <dbReference type="EMBL" id="CAB9505864.1"/>
    </source>
</evidence>
<feature type="domain" description="Kinetochore protein Nuf2 N-terminal" evidence="13">
    <location>
        <begin position="10"/>
        <end position="145"/>
    </location>
</feature>
<dbReference type="Pfam" id="PF03800">
    <property type="entry name" value="Nuf2"/>
    <property type="match status" value="1"/>
</dbReference>
<dbReference type="GO" id="GO:0051301">
    <property type="term" value="P:cell division"/>
    <property type="evidence" value="ECO:0007669"/>
    <property type="project" value="UniProtKB-KW"/>
</dbReference>
<dbReference type="EMBL" id="CAICTM010000245">
    <property type="protein sequence ID" value="CAB9505864.1"/>
    <property type="molecule type" value="Genomic_DNA"/>
</dbReference>
<evidence type="ECO:0000256" key="10">
    <source>
        <dbReference type="ARBA" id="ARBA00023306"/>
    </source>
</evidence>
<proteinExistence type="inferred from homology"/>
<evidence type="ECO:0000259" key="13">
    <source>
        <dbReference type="Pfam" id="PF03800"/>
    </source>
</evidence>
<evidence type="ECO:0000256" key="5">
    <source>
        <dbReference type="ARBA" id="ARBA00022618"/>
    </source>
</evidence>
<keyword evidence="6" id="KW-0498">Mitosis</keyword>
<name>A0A9N8DTV9_9STRA</name>
<evidence type="ECO:0000259" key="14">
    <source>
        <dbReference type="Pfam" id="PF18595"/>
    </source>
</evidence>
<gene>
    <name evidence="15" type="ORF">SEMRO_246_G097720.1</name>
</gene>
<dbReference type="GO" id="GO:0044877">
    <property type="term" value="F:protein-containing complex binding"/>
    <property type="evidence" value="ECO:0007669"/>
    <property type="project" value="TreeGrafter"/>
</dbReference>
<reference evidence="15" key="1">
    <citation type="submission" date="2020-06" db="EMBL/GenBank/DDBJ databases">
        <authorList>
            <consortium name="Plant Systems Biology data submission"/>
        </authorList>
    </citation>
    <scope>NUCLEOTIDE SEQUENCE</scope>
    <source>
        <strain evidence="15">D6</strain>
    </source>
</reference>
<keyword evidence="5" id="KW-0132">Cell division</keyword>
<dbReference type="GO" id="GO:0051383">
    <property type="term" value="P:kinetochore organization"/>
    <property type="evidence" value="ECO:0007669"/>
    <property type="project" value="TreeGrafter"/>
</dbReference>
<dbReference type="Proteomes" id="UP001153069">
    <property type="component" value="Unassembled WGS sequence"/>
</dbReference>
<accession>A0A9N8DTV9</accession>
<dbReference type="InterPro" id="IPR041112">
    <property type="entry name" value="Nuf2_DHR10-like"/>
</dbReference>
<dbReference type="GO" id="GO:0051315">
    <property type="term" value="P:attachment of mitotic spindle microtubules to kinetochore"/>
    <property type="evidence" value="ECO:0007669"/>
    <property type="project" value="TreeGrafter"/>
</dbReference>
<evidence type="ECO:0000256" key="9">
    <source>
        <dbReference type="ARBA" id="ARBA00023242"/>
    </source>
</evidence>
<dbReference type="GO" id="GO:0005634">
    <property type="term" value="C:nucleus"/>
    <property type="evidence" value="ECO:0007669"/>
    <property type="project" value="UniProtKB-SubCell"/>
</dbReference>
<feature type="domain" description="Nuf2 DHR10-like" evidence="14">
    <location>
        <begin position="263"/>
        <end position="377"/>
    </location>
</feature>
<keyword evidence="8 12" id="KW-0175">Coiled coil</keyword>
<dbReference type="GO" id="GO:0045132">
    <property type="term" value="P:meiotic chromosome segregation"/>
    <property type="evidence" value="ECO:0007669"/>
    <property type="project" value="TreeGrafter"/>
</dbReference>
<dbReference type="PANTHER" id="PTHR21650:SF2">
    <property type="entry name" value="KINETOCHORE PROTEIN NUF2"/>
    <property type="match status" value="1"/>
</dbReference>
<evidence type="ECO:0000256" key="2">
    <source>
        <dbReference type="ARBA" id="ARBA00004629"/>
    </source>
</evidence>
<comment type="subcellular location">
    <subcellularLocation>
        <location evidence="2">Chromosome</location>
        <location evidence="2">Centromere</location>
        <location evidence="2">Kinetochore</location>
    </subcellularLocation>
    <subcellularLocation>
        <location evidence="1">Nucleus</location>
    </subcellularLocation>
</comment>
<dbReference type="InterPro" id="IPR005549">
    <property type="entry name" value="Kinetochore_Nuf2_N"/>
</dbReference>
<evidence type="ECO:0000256" key="11">
    <source>
        <dbReference type="ARBA" id="ARBA00023328"/>
    </source>
</evidence>
<feature type="coiled-coil region" evidence="12">
    <location>
        <begin position="313"/>
        <end position="393"/>
    </location>
</feature>
<keyword evidence="7" id="KW-0995">Kinetochore</keyword>
<dbReference type="Pfam" id="PF18595">
    <property type="entry name" value="Nuf2_DHR10-like"/>
    <property type="match status" value="1"/>
</dbReference>
<evidence type="ECO:0000256" key="3">
    <source>
        <dbReference type="ARBA" id="ARBA00005498"/>
    </source>
</evidence>
<evidence type="ECO:0000256" key="6">
    <source>
        <dbReference type="ARBA" id="ARBA00022776"/>
    </source>
</evidence>
<dbReference type="PANTHER" id="PTHR21650">
    <property type="entry name" value="MEMBRALIN/KINETOCHORE PROTEIN NUF2"/>
    <property type="match status" value="1"/>
</dbReference>
<protein>
    <submittedName>
        <fullName evidence="15">Kinetochore protein nuf2</fullName>
    </submittedName>
</protein>
<dbReference type="GO" id="GO:0031262">
    <property type="term" value="C:Ndc80 complex"/>
    <property type="evidence" value="ECO:0007669"/>
    <property type="project" value="InterPro"/>
</dbReference>
<dbReference type="InterPro" id="IPR038275">
    <property type="entry name" value="Nuf2_N_sf"/>
</dbReference>
<feature type="coiled-coil region" evidence="12">
    <location>
        <begin position="149"/>
        <end position="285"/>
    </location>
</feature>
<dbReference type="GO" id="GO:0007052">
    <property type="term" value="P:mitotic spindle organization"/>
    <property type="evidence" value="ECO:0007669"/>
    <property type="project" value="TreeGrafter"/>
</dbReference>
<keyword evidence="4" id="KW-0158">Chromosome</keyword>
<evidence type="ECO:0000256" key="8">
    <source>
        <dbReference type="ARBA" id="ARBA00023054"/>
    </source>
</evidence>
<evidence type="ECO:0000256" key="12">
    <source>
        <dbReference type="SAM" id="Coils"/>
    </source>
</evidence>
<evidence type="ECO:0000313" key="16">
    <source>
        <dbReference type="Proteomes" id="UP001153069"/>
    </source>
</evidence>
<sequence>MEFTNTPAQFAFPLLKSSEILQCLSELEIELSKAELSEPQRHRDKLRKVFLLLLDVCCGLNEEDFQPTQNALDKAATMTYPELHEVSADIKFFRKLRHCMETCGIYDFSWKDIHAPNSKRLRYQLSAIINMAKLREDLLPLYGELGEPRNEYLLSLDEVNQEHDELQEQLKQVHDKYEEDSQTIERTQQENAELTKTIANLNKLQSAKRAEGQDLKNVVGGLKDELETAKWTIEEMEAEEEKLRSEVVSSPDRRKGQLKFERETLDRVRDECTNLEEKLQTTRTMCHHVEMAVKAMETEVATVESVNKEAGKFSEAGKQLEAVNQKLETQQEQVTREKEKIVFCERDLNRAEERLANLHKQNNMKMEAAQESLDAAKSRLNKVEQDRRDGMKQVQSGAARVREIETLVEEERLQTEKEIEGMISEYRETEALVLARLDERMERIGAHSHKEAY</sequence>